<keyword evidence="2" id="KW-1185">Reference proteome</keyword>
<dbReference type="AlphaFoldDB" id="A0AA39NHG7"/>
<gene>
    <name evidence="1" type="ORF">IW261DRAFT_1427107</name>
</gene>
<evidence type="ECO:0000313" key="2">
    <source>
        <dbReference type="Proteomes" id="UP001175227"/>
    </source>
</evidence>
<protein>
    <submittedName>
        <fullName evidence="1">Uncharacterized protein</fullName>
    </submittedName>
</protein>
<sequence>MDEFYNIAKAKDTIQKLSEESTKTNKYHLSRIIKEGSQMMNVSFQKDNGNFVWCLVKGVAEESEELVFACIDMTHIEDNEVQYFKANINNKGKWWCMCGDIAIWWRSPDTVSRFQQARPRLFRIGDIVEVQCSVIISKAKGTKHRMKLILRAI</sequence>
<reference evidence="1" key="1">
    <citation type="submission" date="2023-06" db="EMBL/GenBank/DDBJ databases">
        <authorList>
            <consortium name="Lawrence Berkeley National Laboratory"/>
            <person name="Ahrendt S."/>
            <person name="Sahu N."/>
            <person name="Indic B."/>
            <person name="Wong-Bajracharya J."/>
            <person name="Merenyi Z."/>
            <person name="Ke H.-M."/>
            <person name="Monk M."/>
            <person name="Kocsube S."/>
            <person name="Drula E."/>
            <person name="Lipzen A."/>
            <person name="Balint B."/>
            <person name="Henrissat B."/>
            <person name="Andreopoulos B."/>
            <person name="Martin F.M."/>
            <person name="Harder C.B."/>
            <person name="Rigling D."/>
            <person name="Ford K.L."/>
            <person name="Foster G.D."/>
            <person name="Pangilinan J."/>
            <person name="Papanicolaou A."/>
            <person name="Barry K."/>
            <person name="LaButti K."/>
            <person name="Viragh M."/>
            <person name="Koriabine M."/>
            <person name="Yan M."/>
            <person name="Riley R."/>
            <person name="Champramary S."/>
            <person name="Plett K.L."/>
            <person name="Tsai I.J."/>
            <person name="Slot J."/>
            <person name="Sipos G."/>
            <person name="Plett J."/>
            <person name="Nagy L.G."/>
            <person name="Grigoriev I.V."/>
        </authorList>
    </citation>
    <scope>NUCLEOTIDE SEQUENCE</scope>
    <source>
        <strain evidence="1">ICMP 16352</strain>
    </source>
</reference>
<dbReference type="EMBL" id="JAUEPR010000091">
    <property type="protein sequence ID" value="KAK0465723.1"/>
    <property type="molecule type" value="Genomic_DNA"/>
</dbReference>
<accession>A0AA39NHG7</accession>
<organism evidence="1 2">
    <name type="scientific">Armillaria novae-zelandiae</name>
    <dbReference type="NCBI Taxonomy" id="153914"/>
    <lineage>
        <taxon>Eukaryota</taxon>
        <taxon>Fungi</taxon>
        <taxon>Dikarya</taxon>
        <taxon>Basidiomycota</taxon>
        <taxon>Agaricomycotina</taxon>
        <taxon>Agaricomycetes</taxon>
        <taxon>Agaricomycetidae</taxon>
        <taxon>Agaricales</taxon>
        <taxon>Marasmiineae</taxon>
        <taxon>Physalacriaceae</taxon>
        <taxon>Armillaria</taxon>
    </lineage>
</organism>
<dbReference type="Proteomes" id="UP001175227">
    <property type="component" value="Unassembled WGS sequence"/>
</dbReference>
<name>A0AA39NHG7_9AGAR</name>
<proteinExistence type="predicted"/>
<comment type="caution">
    <text evidence="1">The sequence shown here is derived from an EMBL/GenBank/DDBJ whole genome shotgun (WGS) entry which is preliminary data.</text>
</comment>
<evidence type="ECO:0000313" key="1">
    <source>
        <dbReference type="EMBL" id="KAK0465723.1"/>
    </source>
</evidence>